<dbReference type="CDD" id="cd01392">
    <property type="entry name" value="HTH_LacI"/>
    <property type="match status" value="1"/>
</dbReference>
<evidence type="ECO:0000259" key="4">
    <source>
        <dbReference type="PROSITE" id="PS50932"/>
    </source>
</evidence>
<dbReference type="Gene3D" id="3.40.50.2300">
    <property type="match status" value="2"/>
</dbReference>
<protein>
    <recommendedName>
        <fullName evidence="4">HTH lacI-type domain-containing protein</fullName>
    </recommendedName>
</protein>
<reference evidence="5 6" key="1">
    <citation type="submission" date="2016-01" db="EMBL/GenBank/DDBJ databases">
        <title>High potential of lignocellulose degradation of a new Verrucomicrobia species.</title>
        <authorList>
            <person name="Wang Y."/>
            <person name="Shi Y."/>
            <person name="Qiu Z."/>
            <person name="Liu S."/>
            <person name="Yang H."/>
        </authorList>
    </citation>
    <scope>NUCLEOTIDE SEQUENCE [LARGE SCALE GENOMIC DNA]</scope>
    <source>
        <strain evidence="5 6">TSB47</strain>
    </source>
</reference>
<dbReference type="InterPro" id="IPR000843">
    <property type="entry name" value="HTH_LacI"/>
</dbReference>
<dbReference type="Pfam" id="PF13377">
    <property type="entry name" value="Peripla_BP_3"/>
    <property type="match status" value="1"/>
</dbReference>
<proteinExistence type="predicted"/>
<dbReference type="STRING" id="1184151.AW736_07645"/>
<evidence type="ECO:0000313" key="5">
    <source>
        <dbReference type="EMBL" id="OAM90508.1"/>
    </source>
</evidence>
<keyword evidence="3" id="KW-0804">Transcription</keyword>
<dbReference type="InterPro" id="IPR028082">
    <property type="entry name" value="Peripla_BP_I"/>
</dbReference>
<dbReference type="PANTHER" id="PTHR30146:SF109">
    <property type="entry name" value="HTH-TYPE TRANSCRIPTIONAL REGULATOR GALS"/>
    <property type="match status" value="1"/>
</dbReference>
<dbReference type="Pfam" id="PF00356">
    <property type="entry name" value="LacI"/>
    <property type="match status" value="1"/>
</dbReference>
<dbReference type="SUPFAM" id="SSF53822">
    <property type="entry name" value="Periplasmic binding protein-like I"/>
    <property type="match status" value="1"/>
</dbReference>
<dbReference type="PROSITE" id="PS50932">
    <property type="entry name" value="HTH_LACI_2"/>
    <property type="match status" value="1"/>
</dbReference>
<dbReference type="InterPro" id="IPR046335">
    <property type="entry name" value="LacI/GalR-like_sensor"/>
</dbReference>
<evidence type="ECO:0000256" key="3">
    <source>
        <dbReference type="ARBA" id="ARBA00023163"/>
    </source>
</evidence>
<dbReference type="CDD" id="cd06267">
    <property type="entry name" value="PBP1_LacI_sugar_binding-like"/>
    <property type="match status" value="1"/>
</dbReference>
<keyword evidence="1" id="KW-0805">Transcription regulation</keyword>
<feature type="domain" description="HTH lacI-type" evidence="4">
    <location>
        <begin position="21"/>
        <end position="75"/>
    </location>
</feature>
<dbReference type="SUPFAM" id="SSF47413">
    <property type="entry name" value="lambda repressor-like DNA-binding domains"/>
    <property type="match status" value="1"/>
</dbReference>
<dbReference type="Gene3D" id="1.10.260.40">
    <property type="entry name" value="lambda repressor-like DNA-binding domains"/>
    <property type="match status" value="1"/>
</dbReference>
<evidence type="ECO:0000256" key="2">
    <source>
        <dbReference type="ARBA" id="ARBA00023125"/>
    </source>
</evidence>
<evidence type="ECO:0000313" key="6">
    <source>
        <dbReference type="Proteomes" id="UP000078486"/>
    </source>
</evidence>
<dbReference type="PANTHER" id="PTHR30146">
    <property type="entry name" value="LACI-RELATED TRANSCRIPTIONAL REPRESSOR"/>
    <property type="match status" value="1"/>
</dbReference>
<gene>
    <name evidence="5" type="ORF">AW736_07645</name>
</gene>
<comment type="caution">
    <text evidence="5">The sequence shown here is derived from an EMBL/GenBank/DDBJ whole genome shotgun (WGS) entry which is preliminary data.</text>
</comment>
<accession>A0A178IL71</accession>
<keyword evidence="6" id="KW-1185">Reference proteome</keyword>
<sequence length="357" mass="40199">MPRKGSSKKNSAAGKNAEQIKSISDFARHLNLSSWTVSRAINGHPEVNEKTRLRIMSAMDALDFRPNPLARGLGGRRTNMIGVCFMGLGNPILDRKVYYLQEFFRRHQLRSFLEMRPRDLEHETRAIEDFKRIHVDGMVLIHSELDAASTRRLFAARACVHVDPHLPQQSPSVALDRHRAMRLLMEHLLRLGHRSFALLGIRESDPWRWPALVETAKANGLNPHKVLRPVEPPPEIESLIERGELMAETVLDWTERPTAIIAVDDRTALGAIQALHKAGIDVPRHMSVTGFDNLDLARKLHPTLTTIEQNPLRLMERAGAMLLKQIALPPDKRGQPVVESVAPELIVGESTGPCWPK</sequence>
<dbReference type="Proteomes" id="UP000078486">
    <property type="component" value="Unassembled WGS sequence"/>
</dbReference>
<evidence type="ECO:0000256" key="1">
    <source>
        <dbReference type="ARBA" id="ARBA00023015"/>
    </source>
</evidence>
<organism evidence="5 6">
    <name type="scientific">Termitidicoccus mucosus</name>
    <dbReference type="NCBI Taxonomy" id="1184151"/>
    <lineage>
        <taxon>Bacteria</taxon>
        <taxon>Pseudomonadati</taxon>
        <taxon>Verrucomicrobiota</taxon>
        <taxon>Opitutia</taxon>
        <taxon>Opitutales</taxon>
        <taxon>Opitutaceae</taxon>
        <taxon>Termitidicoccus</taxon>
    </lineage>
</organism>
<dbReference type="OrthoDB" id="185538at2"/>
<keyword evidence="2" id="KW-0238">DNA-binding</keyword>
<dbReference type="InterPro" id="IPR010982">
    <property type="entry name" value="Lambda_DNA-bd_dom_sf"/>
</dbReference>
<dbReference type="GO" id="GO:0000976">
    <property type="term" value="F:transcription cis-regulatory region binding"/>
    <property type="evidence" value="ECO:0007669"/>
    <property type="project" value="TreeGrafter"/>
</dbReference>
<dbReference type="GO" id="GO:0003700">
    <property type="term" value="F:DNA-binding transcription factor activity"/>
    <property type="evidence" value="ECO:0007669"/>
    <property type="project" value="TreeGrafter"/>
</dbReference>
<dbReference type="AlphaFoldDB" id="A0A178IL71"/>
<dbReference type="RefSeq" id="WP_068769584.1">
    <property type="nucleotide sequence ID" value="NZ_CP109796.1"/>
</dbReference>
<name>A0A178IL71_9BACT</name>
<dbReference type="EMBL" id="LRRQ01000056">
    <property type="protein sequence ID" value="OAM90508.1"/>
    <property type="molecule type" value="Genomic_DNA"/>
</dbReference>
<dbReference type="SMART" id="SM00354">
    <property type="entry name" value="HTH_LACI"/>
    <property type="match status" value="1"/>
</dbReference>